<evidence type="ECO:0000313" key="2">
    <source>
        <dbReference type="Proteomes" id="UP000663823"/>
    </source>
</evidence>
<accession>A0A820LFA7</accession>
<sequence length="26" mass="3097">IYDATMPIVFKQYWDARCTRVDLGSF</sequence>
<organism evidence="1 2">
    <name type="scientific">Rotaria sordida</name>
    <dbReference type="NCBI Taxonomy" id="392033"/>
    <lineage>
        <taxon>Eukaryota</taxon>
        <taxon>Metazoa</taxon>
        <taxon>Spiralia</taxon>
        <taxon>Gnathifera</taxon>
        <taxon>Rotifera</taxon>
        <taxon>Eurotatoria</taxon>
        <taxon>Bdelloidea</taxon>
        <taxon>Philodinida</taxon>
        <taxon>Philodinidae</taxon>
        <taxon>Rotaria</taxon>
    </lineage>
</organism>
<evidence type="ECO:0000313" key="1">
    <source>
        <dbReference type="EMBL" id="CAF4353571.1"/>
    </source>
</evidence>
<name>A0A820LFA7_9BILA</name>
<dbReference type="EMBL" id="CAJOAX010064529">
    <property type="protein sequence ID" value="CAF4353571.1"/>
    <property type="molecule type" value="Genomic_DNA"/>
</dbReference>
<comment type="caution">
    <text evidence="1">The sequence shown here is derived from an EMBL/GenBank/DDBJ whole genome shotgun (WGS) entry which is preliminary data.</text>
</comment>
<dbReference type="Proteomes" id="UP000663823">
    <property type="component" value="Unassembled WGS sequence"/>
</dbReference>
<dbReference type="AlphaFoldDB" id="A0A820LFA7"/>
<reference evidence="1" key="1">
    <citation type="submission" date="2021-02" db="EMBL/GenBank/DDBJ databases">
        <authorList>
            <person name="Nowell W R."/>
        </authorList>
    </citation>
    <scope>NUCLEOTIDE SEQUENCE</scope>
</reference>
<gene>
    <name evidence="1" type="ORF">OTI717_LOCUS43628</name>
</gene>
<protein>
    <submittedName>
        <fullName evidence="1">Uncharacterized protein</fullName>
    </submittedName>
</protein>
<feature type="non-terminal residue" evidence="1">
    <location>
        <position position="1"/>
    </location>
</feature>
<proteinExistence type="predicted"/>